<reference evidence="5 6" key="1">
    <citation type="submission" date="2015-08" db="EMBL/GenBank/DDBJ databases">
        <title>The genome of the Asian arowana (Scleropages formosus).</title>
        <authorList>
            <person name="Tan M.H."/>
            <person name="Gan H.M."/>
            <person name="Croft L.J."/>
            <person name="Austin C.M."/>
        </authorList>
    </citation>
    <scope>NUCLEOTIDE SEQUENCE [LARGE SCALE GENOMIC DNA]</scope>
    <source>
        <strain evidence="5">Aro1</strain>
    </source>
</reference>
<dbReference type="STRING" id="113540.ENSSFOP00015064629"/>
<accession>A0A0P7ZDX1</accession>
<comment type="catalytic activity">
    <reaction evidence="1">
        <text>cytidine(4) in tRNA(Gly)(GCC) + S-adenosyl-L-methionine = 2'-O-methylcytidine(4) in tRNA(Gly)(GCC) + S-adenosyl-L-homocysteine + H(+)</text>
        <dbReference type="Rhea" id="RHEA:43192"/>
        <dbReference type="Rhea" id="RHEA-COMP:10399"/>
        <dbReference type="Rhea" id="RHEA-COMP:10400"/>
        <dbReference type="ChEBI" id="CHEBI:15378"/>
        <dbReference type="ChEBI" id="CHEBI:57856"/>
        <dbReference type="ChEBI" id="CHEBI:59789"/>
        <dbReference type="ChEBI" id="CHEBI:74495"/>
        <dbReference type="ChEBI" id="CHEBI:82748"/>
        <dbReference type="EC" id="2.1.1.225"/>
    </reaction>
</comment>
<feature type="region of interest" description="Disordered" evidence="2">
    <location>
        <begin position="227"/>
        <end position="254"/>
    </location>
</feature>
<protein>
    <recommendedName>
        <fullName evidence="1">tRNA:m(4)X modification enzyme TRM13</fullName>
        <ecNumber evidence="1">2.1.1.225</ecNumber>
    </recommendedName>
</protein>
<keyword evidence="1" id="KW-0489">Methyltransferase</keyword>
<dbReference type="EMBL" id="JARO02000252">
    <property type="protein sequence ID" value="KPP79253.1"/>
    <property type="molecule type" value="Genomic_DNA"/>
</dbReference>
<sequence>MEELPADGVSAPLPGRCRFYVAKKKRFCKMIVGRGKTLCGEHADGLHASGDSQQCPLRFPGHRVPPSTVFEDSLAKHLKKCNSREKPKPVSLFAIPVFMSYFLSLCLFPKASLLGNMNTLGLLGADRCFIEFGAGKGKLSHWMHVAMQECHNVHFLLVERSSTRFKVDGKHRSADSIFERLQVDIQHLSLRRVPFLREKKLPIVGVGKHLCGAATDLALRCLLESSGKETSEGPDQPPKKRARQDCEAEAPPTALGTADVEWEPVVSGLAVALCCHHRCEWRHYVGKEFFQERGLGAVEFAAYQRMSSWATCGLRRANNSKGHYPEEETEECEKEEAIVPNSLEEGVSAEEREHVGRLCKVLIDYGRVHFLRRHGFTSHLHHYTSRDVSLENVLLTAVPTTTAS</sequence>
<dbReference type="Proteomes" id="UP000034805">
    <property type="component" value="Unassembled WGS sequence"/>
</dbReference>
<dbReference type="Pfam" id="PF05206">
    <property type="entry name" value="TRM13"/>
    <property type="match status" value="1"/>
</dbReference>
<keyword evidence="1" id="KW-0479">Metal-binding</keyword>
<evidence type="ECO:0000313" key="6">
    <source>
        <dbReference type="Proteomes" id="UP000034805"/>
    </source>
</evidence>
<comment type="similarity">
    <text evidence="1">Belongs to the methyltransferase TRM13 family.</text>
</comment>
<dbReference type="Pfam" id="PF11722">
    <property type="entry name" value="zf-TRM13_CCCH"/>
    <property type="match status" value="1"/>
</dbReference>
<keyword evidence="1" id="KW-0949">S-adenosyl-L-methionine</keyword>
<evidence type="ECO:0000259" key="3">
    <source>
        <dbReference type="Pfam" id="PF05206"/>
    </source>
</evidence>
<comment type="function">
    <text evidence="1">tRNA methylase which 2'-O-methylates cytidine(4) in tRNA(Pro) and tRNA(Gly)(GCC), and adenosine(4) in tRNA(His).</text>
</comment>
<dbReference type="AlphaFoldDB" id="A0A0P7ZDX1"/>
<dbReference type="PANTHER" id="PTHR12998:SF0">
    <property type="entry name" value="TRNA:M(4)X MODIFICATION ENZYME TRM13 HOMOLOG"/>
    <property type="match status" value="1"/>
</dbReference>
<feature type="domain" description="Methyltransferase TRM13" evidence="3">
    <location>
        <begin position="110"/>
        <end position="397"/>
    </location>
</feature>
<comment type="caution">
    <text evidence="5">The sequence shown here is derived from an EMBL/GenBank/DDBJ whole genome shotgun (WGS) entry which is preliminary data.</text>
</comment>
<dbReference type="GO" id="GO:0030488">
    <property type="term" value="P:tRNA methylation"/>
    <property type="evidence" value="ECO:0007669"/>
    <property type="project" value="InterPro"/>
</dbReference>
<keyword evidence="1" id="KW-0808">Transferase</keyword>
<dbReference type="GO" id="GO:0106050">
    <property type="term" value="F:tRNA 2'-O-methyltransferase activity"/>
    <property type="evidence" value="ECO:0007669"/>
    <property type="project" value="UniProtKB-UniRule"/>
</dbReference>
<dbReference type="EC" id="2.1.1.225" evidence="1"/>
<comment type="catalytic activity">
    <reaction evidence="1">
        <text>adenosine(4) in tRNA(His) + S-adenosyl-L-methionine = 2'-O-methyladenosine(4) in tRNA(His) + S-adenosyl-L-homocysteine + H(+)</text>
        <dbReference type="Rhea" id="RHEA:43196"/>
        <dbReference type="Rhea" id="RHEA-COMP:10401"/>
        <dbReference type="Rhea" id="RHEA-COMP:10402"/>
        <dbReference type="ChEBI" id="CHEBI:15378"/>
        <dbReference type="ChEBI" id="CHEBI:57856"/>
        <dbReference type="ChEBI" id="CHEBI:59789"/>
        <dbReference type="ChEBI" id="CHEBI:74411"/>
        <dbReference type="ChEBI" id="CHEBI:74477"/>
        <dbReference type="EC" id="2.1.1.225"/>
    </reaction>
</comment>
<evidence type="ECO:0000259" key="4">
    <source>
        <dbReference type="Pfam" id="PF11722"/>
    </source>
</evidence>
<feature type="domain" description="Zinc finger CCCH-type TRM13" evidence="4">
    <location>
        <begin position="15"/>
        <end position="43"/>
    </location>
</feature>
<dbReference type="InterPro" id="IPR039044">
    <property type="entry name" value="Trm13"/>
</dbReference>
<keyword evidence="1" id="KW-0862">Zinc</keyword>
<keyword evidence="1" id="KW-0819">tRNA processing</keyword>
<evidence type="ECO:0000256" key="2">
    <source>
        <dbReference type="SAM" id="MobiDB-lite"/>
    </source>
</evidence>
<proteinExistence type="inferred from homology"/>
<dbReference type="InterPro" id="IPR007871">
    <property type="entry name" value="Methyltransferase_TRM13"/>
</dbReference>
<comment type="catalytic activity">
    <reaction evidence="1">
        <text>cytidine(4) in tRNA(Pro) + S-adenosyl-L-methionine = 2'-O-methylcytidine(4) in tRNA(Pro) + S-adenosyl-L-homocysteine + H(+)</text>
        <dbReference type="Rhea" id="RHEA:32767"/>
        <dbReference type="Rhea" id="RHEA-COMP:10397"/>
        <dbReference type="Rhea" id="RHEA-COMP:10398"/>
        <dbReference type="ChEBI" id="CHEBI:15378"/>
        <dbReference type="ChEBI" id="CHEBI:57856"/>
        <dbReference type="ChEBI" id="CHEBI:59789"/>
        <dbReference type="ChEBI" id="CHEBI:74495"/>
        <dbReference type="ChEBI" id="CHEBI:82748"/>
        <dbReference type="EC" id="2.1.1.225"/>
    </reaction>
</comment>
<keyword evidence="1" id="KW-0863">Zinc-finger</keyword>
<dbReference type="PANTHER" id="PTHR12998">
    <property type="entry name" value="TRNA:M(4)X MODIFICATION ENZYME TRM13 HOMOLOG"/>
    <property type="match status" value="1"/>
</dbReference>
<name>A0A0P7ZDX1_SCLFO</name>
<dbReference type="GO" id="GO:0008270">
    <property type="term" value="F:zinc ion binding"/>
    <property type="evidence" value="ECO:0007669"/>
    <property type="project" value="UniProtKB-KW"/>
</dbReference>
<gene>
    <name evidence="5" type="ORF">Z043_101186</name>
</gene>
<dbReference type="InterPro" id="IPR021721">
    <property type="entry name" value="Znf_CCCH-type_TRM13"/>
</dbReference>
<evidence type="ECO:0000256" key="1">
    <source>
        <dbReference type="RuleBase" id="RU367103"/>
    </source>
</evidence>
<evidence type="ECO:0000313" key="5">
    <source>
        <dbReference type="EMBL" id="KPP79253.1"/>
    </source>
</evidence>
<organism evidence="5 6">
    <name type="scientific">Scleropages formosus</name>
    <name type="common">Asian bonytongue</name>
    <name type="synonym">Osteoglossum formosum</name>
    <dbReference type="NCBI Taxonomy" id="113540"/>
    <lineage>
        <taxon>Eukaryota</taxon>
        <taxon>Metazoa</taxon>
        <taxon>Chordata</taxon>
        <taxon>Craniata</taxon>
        <taxon>Vertebrata</taxon>
        <taxon>Euteleostomi</taxon>
        <taxon>Actinopterygii</taxon>
        <taxon>Neopterygii</taxon>
        <taxon>Teleostei</taxon>
        <taxon>Osteoglossocephala</taxon>
        <taxon>Osteoglossomorpha</taxon>
        <taxon>Osteoglossiformes</taxon>
        <taxon>Osteoglossidae</taxon>
        <taxon>Scleropages</taxon>
    </lineage>
</organism>